<reference evidence="6" key="1">
    <citation type="submission" date="2019-08" db="EMBL/GenBank/DDBJ databases">
        <title>Three high-quality genomes provides insights into domestication of ducks.</title>
        <authorList>
            <person name="Hou Z.C."/>
            <person name="Zhu F."/>
            <person name="Yin Z.T."/>
            <person name="Zhang F."/>
        </authorList>
    </citation>
    <scope>NUCLEOTIDE SEQUENCE [LARGE SCALE GENOMIC DNA]</scope>
</reference>
<sequence length="282" mass="29870">FVHCREALLRFGTDLRQAEAWLAQRAQEEGWSKATQLRGRAAREGLLGLLQHGRAGLMVEVSCETDFVARNANFQQLVRDVALATMAHCGGGDVAPAACTKRFLGTEELSRVRMEPGGAELRDRLALAIGKMGENMALRRAAWLAVPQGCHIAWYVHGSPPQDNPQKPPPDNPPAPPSLGKYGALVACRAPGAAPPSPEVAALCRQLAQHVVGMAPQALGTPQDEPGGGDGEGRLLAQDFLLAPGSSVAQVLQPHGVTVLDFVRFRCGEGAEEEEEGGAAGR</sequence>
<dbReference type="Proteomes" id="UP000694400">
    <property type="component" value="Chromosome 31"/>
</dbReference>
<dbReference type="Pfam" id="PF00889">
    <property type="entry name" value="EF_TS"/>
    <property type="match status" value="1"/>
</dbReference>
<dbReference type="AlphaFoldDB" id="A0A8B9TFD5"/>
<keyword evidence="3" id="KW-0496">Mitochondrion</keyword>
<keyword evidence="2 3" id="KW-0648">Protein biosynthesis</keyword>
<gene>
    <name evidence="3" type="primary">TSFM</name>
</gene>
<dbReference type="Pfam" id="PF25025">
    <property type="entry name" value="EF-Ts_N"/>
    <property type="match status" value="1"/>
</dbReference>
<keyword evidence="1 3" id="KW-0251">Elongation factor</keyword>
<evidence type="ECO:0000256" key="3">
    <source>
        <dbReference type="HAMAP-Rule" id="MF_03135"/>
    </source>
</evidence>
<organism evidence="6 7">
    <name type="scientific">Anas platyrhynchos</name>
    <name type="common">Mallard</name>
    <name type="synonym">Anas boschas</name>
    <dbReference type="NCBI Taxonomy" id="8839"/>
    <lineage>
        <taxon>Eukaryota</taxon>
        <taxon>Metazoa</taxon>
        <taxon>Chordata</taxon>
        <taxon>Craniata</taxon>
        <taxon>Vertebrata</taxon>
        <taxon>Euteleostomi</taxon>
        <taxon>Archelosauria</taxon>
        <taxon>Archosauria</taxon>
        <taxon>Dinosauria</taxon>
        <taxon>Saurischia</taxon>
        <taxon>Theropoda</taxon>
        <taxon>Coelurosauria</taxon>
        <taxon>Aves</taxon>
        <taxon>Neognathae</taxon>
        <taxon>Galloanserae</taxon>
        <taxon>Anseriformes</taxon>
        <taxon>Anatidae</taxon>
        <taxon>Anatinae</taxon>
        <taxon>Anas</taxon>
    </lineage>
</organism>
<evidence type="ECO:0000313" key="7">
    <source>
        <dbReference type="Proteomes" id="UP000694400"/>
    </source>
</evidence>
<reference evidence="6" key="3">
    <citation type="submission" date="2025-09" db="UniProtKB">
        <authorList>
            <consortium name="Ensembl"/>
        </authorList>
    </citation>
    <scope>IDENTIFICATION</scope>
</reference>
<evidence type="ECO:0000259" key="5">
    <source>
        <dbReference type="Pfam" id="PF00889"/>
    </source>
</evidence>
<dbReference type="SUPFAM" id="SSF54713">
    <property type="entry name" value="Elongation factor Ts (EF-Ts), dimerisation domain"/>
    <property type="match status" value="2"/>
</dbReference>
<name>A0A8B9TFD5_ANAPL</name>
<protein>
    <recommendedName>
        <fullName evidence="3">Elongation factor Ts, mitochondrial</fullName>
        <shortName evidence="3">EF-Ts</shortName>
        <shortName evidence="3">EF-TsMt</shortName>
    </recommendedName>
</protein>
<dbReference type="InterPro" id="IPR036402">
    <property type="entry name" value="EF-Ts_dimer_sf"/>
</dbReference>
<feature type="region of interest" description="Disordered" evidence="4">
    <location>
        <begin position="157"/>
        <end position="180"/>
    </location>
</feature>
<dbReference type="PROSITE" id="PS01127">
    <property type="entry name" value="EF_TS_2"/>
    <property type="match status" value="1"/>
</dbReference>
<feature type="domain" description="Translation elongation factor EFTs/EF1B dimerisation" evidence="5">
    <location>
        <begin position="56"/>
        <end position="219"/>
    </location>
</feature>
<comment type="function">
    <text evidence="3">Associates with the EF-Tu.GDP complex and induces the exchange of GDP to GTP. It remains bound to the aminoacyl-tRNA.EF-Tu.GTP complex up to the GTP hydrolysis stage on the ribosome.</text>
</comment>
<dbReference type="InterPro" id="IPR001816">
    <property type="entry name" value="Transl_elong_EFTs/EF1B"/>
</dbReference>
<feature type="compositionally biased region" description="Pro residues" evidence="4">
    <location>
        <begin position="162"/>
        <end position="177"/>
    </location>
</feature>
<dbReference type="GO" id="GO:0005739">
    <property type="term" value="C:mitochondrion"/>
    <property type="evidence" value="ECO:0007669"/>
    <property type="project" value="UniProtKB-SubCell"/>
</dbReference>
<dbReference type="GO" id="GO:0070125">
    <property type="term" value="P:mitochondrial translational elongation"/>
    <property type="evidence" value="ECO:0007669"/>
    <property type="project" value="TreeGrafter"/>
</dbReference>
<accession>A0A8B9TFD5</accession>
<dbReference type="Ensembl" id="ENSAPLT00020021688.1">
    <property type="protein sequence ID" value="ENSAPLP00020020071.1"/>
    <property type="gene ID" value="ENSAPLG00020014165.1"/>
</dbReference>
<dbReference type="HAMAP" id="MF_00050">
    <property type="entry name" value="EF_Ts"/>
    <property type="match status" value="1"/>
</dbReference>
<evidence type="ECO:0000313" key="6">
    <source>
        <dbReference type="Ensembl" id="ENSAPLP00020020071.1"/>
    </source>
</evidence>
<reference evidence="6" key="2">
    <citation type="submission" date="2025-08" db="UniProtKB">
        <authorList>
            <consortium name="Ensembl"/>
        </authorList>
    </citation>
    <scope>IDENTIFICATION</scope>
</reference>
<dbReference type="Gene3D" id="3.30.479.20">
    <property type="entry name" value="Elongation factor Ts, dimerisation domain"/>
    <property type="match status" value="2"/>
</dbReference>
<evidence type="ECO:0000256" key="2">
    <source>
        <dbReference type="ARBA" id="ARBA00022917"/>
    </source>
</evidence>
<comment type="subcellular location">
    <subcellularLocation>
        <location evidence="3">Mitochondrion</location>
    </subcellularLocation>
</comment>
<dbReference type="InterPro" id="IPR014039">
    <property type="entry name" value="Transl_elong_EFTs/EF1B_dimer"/>
</dbReference>
<dbReference type="PANTHER" id="PTHR11741">
    <property type="entry name" value="ELONGATION FACTOR TS"/>
    <property type="match status" value="1"/>
</dbReference>
<dbReference type="InterPro" id="IPR018101">
    <property type="entry name" value="Transl_elong_Ts_CS"/>
</dbReference>
<comment type="similarity">
    <text evidence="3">Belongs to the EF-Ts family.</text>
</comment>
<evidence type="ECO:0000256" key="4">
    <source>
        <dbReference type="SAM" id="MobiDB-lite"/>
    </source>
</evidence>
<dbReference type="PANTHER" id="PTHR11741:SF0">
    <property type="entry name" value="ELONGATION FACTOR TS, MITOCHONDRIAL"/>
    <property type="match status" value="1"/>
</dbReference>
<proteinExistence type="inferred from homology"/>
<evidence type="ECO:0000256" key="1">
    <source>
        <dbReference type="ARBA" id="ARBA00022768"/>
    </source>
</evidence>
<dbReference type="Gene3D" id="1.10.8.10">
    <property type="entry name" value="DNA helicase RuvA subunit, C-terminal domain"/>
    <property type="match status" value="1"/>
</dbReference>
<dbReference type="GO" id="GO:0003746">
    <property type="term" value="F:translation elongation factor activity"/>
    <property type="evidence" value="ECO:0007669"/>
    <property type="project" value="UniProtKB-UniRule"/>
</dbReference>